<keyword evidence="3" id="KW-1185">Reference proteome</keyword>
<evidence type="ECO:0000313" key="2">
    <source>
        <dbReference type="EMBL" id="KAK1853604.1"/>
    </source>
</evidence>
<evidence type="ECO:0000256" key="1">
    <source>
        <dbReference type="SAM" id="MobiDB-lite"/>
    </source>
</evidence>
<evidence type="ECO:0000313" key="3">
    <source>
        <dbReference type="Proteomes" id="UP001243330"/>
    </source>
</evidence>
<accession>A0AAD9EJ32</accession>
<dbReference type="AlphaFoldDB" id="A0AAD9EJ32"/>
<dbReference type="EMBL" id="JAQOWY010000051">
    <property type="protein sequence ID" value="KAK1853604.1"/>
    <property type="molecule type" value="Genomic_DNA"/>
</dbReference>
<feature type="compositionally biased region" description="Basic and acidic residues" evidence="1">
    <location>
        <begin position="81"/>
        <end position="102"/>
    </location>
</feature>
<comment type="caution">
    <text evidence="2">The sequence shown here is derived from an EMBL/GenBank/DDBJ whole genome shotgun (WGS) entry which is preliminary data.</text>
</comment>
<organism evidence="2 3">
    <name type="scientific">Colletotrichum chrysophilum</name>
    <dbReference type="NCBI Taxonomy" id="1836956"/>
    <lineage>
        <taxon>Eukaryota</taxon>
        <taxon>Fungi</taxon>
        <taxon>Dikarya</taxon>
        <taxon>Ascomycota</taxon>
        <taxon>Pezizomycotina</taxon>
        <taxon>Sordariomycetes</taxon>
        <taxon>Hypocreomycetidae</taxon>
        <taxon>Glomerellales</taxon>
        <taxon>Glomerellaceae</taxon>
        <taxon>Colletotrichum</taxon>
        <taxon>Colletotrichum gloeosporioides species complex</taxon>
    </lineage>
</organism>
<proteinExistence type="predicted"/>
<reference evidence="2" key="1">
    <citation type="submission" date="2023-01" db="EMBL/GenBank/DDBJ databases">
        <title>Colletotrichum chrysophilum M932 genome sequence.</title>
        <authorList>
            <person name="Baroncelli R."/>
        </authorList>
    </citation>
    <scope>NUCLEOTIDE SEQUENCE</scope>
    <source>
        <strain evidence="2">M932</strain>
    </source>
</reference>
<feature type="region of interest" description="Disordered" evidence="1">
    <location>
        <begin position="79"/>
        <end position="102"/>
    </location>
</feature>
<feature type="region of interest" description="Disordered" evidence="1">
    <location>
        <begin position="168"/>
        <end position="207"/>
    </location>
</feature>
<dbReference type="Proteomes" id="UP001243330">
    <property type="component" value="Unassembled WGS sequence"/>
</dbReference>
<sequence>MLASSKDYRVGHAQIRYTTRCLIWDGELILRTVIAMLPCHGDEQQQRVAAPNLKPILRSMNNCCGHVRWTEEFPQVWPEQKPQHLEPTTHRIDPWNEEKDGPDRTAILTRSRKCLRCFTSYVYQLDDLPDGSGRVVSLASYKILGRGESKSSQGCGARLARFSGVGAEEGGEQEVVADGDSNWNRGALRKSPAAKPDASSSSSHDHVARVQGQLMRELCNLLGDRENHVPGISVLHEFIVNPKPHPQVFYVRDLVGRHHPRADRTSAIEALLTKPVRFEGIARLKFFSLDVLSKRKIVSDSKTRYVSHSFIPGNVTCDTPNDRDEFKFPVYHERSYTMPFT</sequence>
<protein>
    <submittedName>
        <fullName evidence="2">Uncharacterized protein</fullName>
    </submittedName>
</protein>
<name>A0AAD9EJ32_9PEZI</name>
<feature type="compositionally biased region" description="Low complexity" evidence="1">
    <location>
        <begin position="189"/>
        <end position="202"/>
    </location>
</feature>
<gene>
    <name evidence="2" type="ORF">CCHR01_03705</name>
</gene>